<dbReference type="Pfam" id="PF09948">
    <property type="entry name" value="PpoB2"/>
    <property type="match status" value="1"/>
</dbReference>
<protein>
    <recommendedName>
        <fullName evidence="3">DUF2182 domain-containing protein</fullName>
    </recommendedName>
</protein>
<gene>
    <name evidence="2" type="ORF">METZ01_LOCUS292139</name>
</gene>
<feature type="transmembrane region" description="Helical" evidence="1">
    <location>
        <begin position="83"/>
        <end position="102"/>
    </location>
</feature>
<evidence type="ECO:0000256" key="1">
    <source>
        <dbReference type="SAM" id="Phobius"/>
    </source>
</evidence>
<accession>A0A382LU73</accession>
<evidence type="ECO:0008006" key="3">
    <source>
        <dbReference type="Google" id="ProtNLM"/>
    </source>
</evidence>
<reference evidence="2" key="1">
    <citation type="submission" date="2018-05" db="EMBL/GenBank/DDBJ databases">
        <authorList>
            <person name="Lanie J.A."/>
            <person name="Ng W.-L."/>
            <person name="Kazmierczak K.M."/>
            <person name="Andrzejewski T.M."/>
            <person name="Davidsen T.M."/>
            <person name="Wayne K.J."/>
            <person name="Tettelin H."/>
            <person name="Glass J.I."/>
            <person name="Rusch D."/>
            <person name="Podicherti R."/>
            <person name="Tsui H.-C.T."/>
            <person name="Winkler M.E."/>
        </authorList>
    </citation>
    <scope>NUCLEOTIDE SEQUENCE</scope>
</reference>
<feature type="transmembrane region" description="Helical" evidence="1">
    <location>
        <begin position="46"/>
        <end position="71"/>
    </location>
</feature>
<evidence type="ECO:0000313" key="2">
    <source>
        <dbReference type="EMBL" id="SVC39285.1"/>
    </source>
</evidence>
<name>A0A382LU73_9ZZZZ</name>
<keyword evidence="1" id="KW-0812">Transmembrane</keyword>
<feature type="transmembrane region" description="Helical" evidence="1">
    <location>
        <begin position="12"/>
        <end position="34"/>
    </location>
</feature>
<feature type="transmembrane region" description="Helical" evidence="1">
    <location>
        <begin position="183"/>
        <end position="200"/>
    </location>
</feature>
<dbReference type="EMBL" id="UINC01088770">
    <property type="protein sequence ID" value="SVC39285.1"/>
    <property type="molecule type" value="Genomic_DNA"/>
</dbReference>
<dbReference type="InterPro" id="IPR018688">
    <property type="entry name" value="PpoB2-like"/>
</dbReference>
<dbReference type="AlphaFoldDB" id="A0A382LU73"/>
<keyword evidence="1" id="KW-0472">Membrane</keyword>
<feature type="non-terminal residue" evidence="2">
    <location>
        <position position="1"/>
    </location>
</feature>
<keyword evidence="1" id="KW-1133">Transmembrane helix</keyword>
<sequence length="202" mass="21776">VVANLPVTTTMWMIMMTVMMTPSTLPWLSGFAAISRERESGIIRHGWVALFGLGYLFVWAGFSLVAASLQVWLRSQALLQDSAAVTAPLGALVLVCAGLYQLTPAKVACMRHCRTPLNYFLSHWRNGPGGSLRMGISHGAFCVACCWALMLSGFALGVMNLAWMAVLTVIVALETLAPRGDQIGRLAGAAMVLWGLTLLLHN</sequence>
<organism evidence="2">
    <name type="scientific">marine metagenome</name>
    <dbReference type="NCBI Taxonomy" id="408172"/>
    <lineage>
        <taxon>unclassified sequences</taxon>
        <taxon>metagenomes</taxon>
        <taxon>ecological metagenomes</taxon>
    </lineage>
</organism>
<proteinExistence type="predicted"/>
<feature type="transmembrane region" description="Helical" evidence="1">
    <location>
        <begin position="140"/>
        <end position="163"/>
    </location>
</feature>